<dbReference type="GO" id="GO:0004386">
    <property type="term" value="F:helicase activity"/>
    <property type="evidence" value="ECO:0007669"/>
    <property type="project" value="UniProtKB-KW"/>
</dbReference>
<dbReference type="InterPro" id="IPR050742">
    <property type="entry name" value="Helicase_Restrict-Modif_Enz"/>
</dbReference>
<organism evidence="2 3">
    <name type="scientific">Methylomonas rivi</name>
    <dbReference type="NCBI Taxonomy" id="2952226"/>
    <lineage>
        <taxon>Bacteria</taxon>
        <taxon>Pseudomonadati</taxon>
        <taxon>Pseudomonadota</taxon>
        <taxon>Gammaproteobacteria</taxon>
        <taxon>Methylococcales</taxon>
        <taxon>Methylococcaceae</taxon>
        <taxon>Methylomonas</taxon>
    </lineage>
</organism>
<feature type="domain" description="Helicase ATP-binding" evidence="1">
    <location>
        <begin position="24"/>
        <end position="285"/>
    </location>
</feature>
<dbReference type="RefSeq" id="WP_256614535.1">
    <property type="nucleotide sequence ID" value="NZ_JANIBK010000024.1"/>
</dbReference>
<name>A0ABT1U2U9_9GAMM</name>
<dbReference type="InterPro" id="IPR027417">
    <property type="entry name" value="P-loop_NTPase"/>
</dbReference>
<dbReference type="Proteomes" id="UP001524586">
    <property type="component" value="Unassembled WGS sequence"/>
</dbReference>
<dbReference type="InterPro" id="IPR014001">
    <property type="entry name" value="Helicase_ATP-bd"/>
</dbReference>
<evidence type="ECO:0000259" key="1">
    <source>
        <dbReference type="SMART" id="SM00487"/>
    </source>
</evidence>
<keyword evidence="2" id="KW-0067">ATP-binding</keyword>
<gene>
    <name evidence="2" type="ORF">NP596_06795</name>
</gene>
<accession>A0ABT1U2U9</accession>
<dbReference type="EMBL" id="JANIBK010000024">
    <property type="protein sequence ID" value="MCQ8128162.1"/>
    <property type="molecule type" value="Genomic_DNA"/>
</dbReference>
<comment type="caution">
    <text evidence="2">The sequence shown here is derived from an EMBL/GenBank/DDBJ whole genome shotgun (WGS) entry which is preliminary data.</text>
</comment>
<dbReference type="Pfam" id="PF04851">
    <property type="entry name" value="ResIII"/>
    <property type="match status" value="1"/>
</dbReference>
<sequence>MFALKDYQTRALSALSTFLSDARSGSVAEAFQQSYLDQGLPPIAYRHYDFGELPYVCLRLPTGGGKTVLASYAVSVVQKAYLEQDYPVVLWLVPTNTIREQTLEALKTVGHPYRQALENEFGLDRLRVFDVGEVTQIRRQDIGRKTLVIVGTLAALRVEDTSGRKVYAYHEDFEAHFVGATDPENKLDRISEKDVQENGLRIEDIGKIKASFANLLALHQPLVIMDEAHNARTKLTFDTLKRLHPACIVEFSATPDVSATSASNVLYRCSASELKAEHMIKLPIVLTEHKDWQAAVRDAYLTRKKLAAEAGNESDYVRPIVLYQAEAKNGEVTVEVLKTHLIEQLKIDEREIAIATGNQRGLDGINLFARDCSINYIITIEALKEGWDCSFAYVFCSVKDVKSSKDAEQLLGRVLRMPYAKRRNSEALNRAYAHLASPDFAVVAKQLTDKLIDMGFEAMEVAENLVQGNPNQNDIFDGANASFVRTEPALRLELDTKPELSPDLFANVVVTETKQNTYAIEIKGEVSAETKAQLLKTVTGSQKQQLSAQIEQHNLRVAVARAPSQRGEVFAPLPQLCWKQDNFWQLLDNEAFLHWRGDWSLLDFPAELPHFKLVQTEHTFEVDMAGKKLVYRLADQNQAYNWDWVPNAFSENDLLFWLEPQVRQIGLIPAQLRSFLVKLIANLTKSQGLPLTGLVRSKYALARAVREQIEIFRQQAANKGFQYALFEDNDGLETRFDHVFEFSPGYYPARPPLYEGRYQFSNHFYPVIEDLKESGEEFECAKLIDSHPKVKHWIRNLVNRDGASLRFPLAKGWFYPDFVVELLDGRMLVVEYKGKVYATNDDSREKRAVGELWARKSGGKCLFLMAELKDAQGKGVFQQLDDVIGL</sequence>
<dbReference type="PANTHER" id="PTHR47396">
    <property type="entry name" value="TYPE I RESTRICTION ENZYME ECOKI R PROTEIN"/>
    <property type="match status" value="1"/>
</dbReference>
<dbReference type="InterPro" id="IPR006935">
    <property type="entry name" value="Helicase/UvrB_N"/>
</dbReference>
<dbReference type="SMART" id="SM00487">
    <property type="entry name" value="DEXDc"/>
    <property type="match status" value="1"/>
</dbReference>
<dbReference type="SUPFAM" id="SSF52540">
    <property type="entry name" value="P-loop containing nucleoside triphosphate hydrolases"/>
    <property type="match status" value="2"/>
</dbReference>
<dbReference type="Gene3D" id="3.40.50.300">
    <property type="entry name" value="P-loop containing nucleotide triphosphate hydrolases"/>
    <property type="match status" value="2"/>
</dbReference>
<keyword evidence="2" id="KW-0378">Hydrolase</keyword>
<keyword evidence="2" id="KW-0347">Helicase</keyword>
<keyword evidence="2" id="KW-0547">Nucleotide-binding</keyword>
<proteinExistence type="predicted"/>
<evidence type="ECO:0000313" key="3">
    <source>
        <dbReference type="Proteomes" id="UP001524586"/>
    </source>
</evidence>
<dbReference type="PANTHER" id="PTHR47396:SF1">
    <property type="entry name" value="ATP-DEPENDENT HELICASE IRC3-RELATED"/>
    <property type="match status" value="1"/>
</dbReference>
<reference evidence="2 3" key="1">
    <citation type="submission" date="2022-07" db="EMBL/GenBank/DDBJ databases">
        <title>Methylomonas rivi sp. nov., Methylomonas rosea sp. nov., Methylomonas aureus sp. nov. and Methylomonas subterranea sp. nov., four novel methanotrophs isolated from a freshwater creek and the deep terrestrial subsurface.</title>
        <authorList>
            <person name="Abin C."/>
            <person name="Sankaranarayanan K."/>
            <person name="Garner C."/>
            <person name="Sindelar R."/>
            <person name="Kotary K."/>
            <person name="Garner R."/>
            <person name="Barclay S."/>
            <person name="Lawson P."/>
            <person name="Krumholz L."/>
        </authorList>
    </citation>
    <scope>NUCLEOTIDE SEQUENCE [LARGE SCALE GENOMIC DNA]</scope>
    <source>
        <strain evidence="2 3">WSC-6</strain>
    </source>
</reference>
<keyword evidence="3" id="KW-1185">Reference proteome</keyword>
<evidence type="ECO:0000313" key="2">
    <source>
        <dbReference type="EMBL" id="MCQ8128162.1"/>
    </source>
</evidence>
<protein>
    <submittedName>
        <fullName evidence="2">DEAD/DEAH box helicase family protein</fullName>
    </submittedName>
</protein>